<keyword evidence="3" id="KW-1003">Cell membrane</keyword>
<keyword evidence="7 8" id="KW-0472">Membrane</keyword>
<dbReference type="Pfam" id="PF02386">
    <property type="entry name" value="TrkH"/>
    <property type="match status" value="1"/>
</dbReference>
<keyword evidence="5 8" id="KW-1133">Transmembrane helix</keyword>
<name>A0A8E4DFM7_9FIRM</name>
<sequence length="448" mass="49237">MFRYIVSALSQLHRGVLICGGFALFMVFGALLLMLPFSTTGNAEVSFVDALFMSVSVVSVTGMSMFDVRTDFTIFGQLVILFLMQVGGLGIMTIMAMVGISTGRKIRLQERLLIRDSFNLQTPSGMVMLVRKIIFMTLLVEFISGTLLAVYFYFKFGPMGIYLGYWHAVSAFTNCGLDIMGANAGFAKMAADPFVSTVIVVTMFLGGVGFMAADDFLRHRSWSGLSLNSKLIFLMEAILIPLGTIIFYNLEGNNPETLGGLSTMEKWQSAVLMSVSSRLGGFAVFDIHSMLDQTVLLVMMFMFIGAAPVSTGGGIRTTTIGLLFLSLYAWIRGKKDVVIFHKHVDPDCLVKASNVFTLAVVITFITAFLVFVFEPMSFDFEDVMFEAVSAFSTVGFSMGLTGEWNTPCKIVLMIAMYIGRIGVMTLAITFASHHSRQLKYPKENIIVG</sequence>
<dbReference type="OrthoDB" id="9810952at2"/>
<feature type="transmembrane region" description="Helical" evidence="8">
    <location>
        <begin position="133"/>
        <end position="154"/>
    </location>
</feature>
<evidence type="ECO:0000256" key="4">
    <source>
        <dbReference type="ARBA" id="ARBA00022692"/>
    </source>
</evidence>
<dbReference type="GO" id="GO:0030001">
    <property type="term" value="P:metal ion transport"/>
    <property type="evidence" value="ECO:0007669"/>
    <property type="project" value="UniProtKB-ARBA"/>
</dbReference>
<feature type="transmembrane region" description="Helical" evidence="8">
    <location>
        <begin position="194"/>
        <end position="213"/>
    </location>
</feature>
<dbReference type="GO" id="GO:0008324">
    <property type="term" value="F:monoatomic cation transmembrane transporter activity"/>
    <property type="evidence" value="ECO:0007669"/>
    <property type="project" value="InterPro"/>
</dbReference>
<feature type="transmembrane region" description="Helical" evidence="8">
    <location>
        <begin position="410"/>
        <end position="432"/>
    </location>
</feature>
<dbReference type="KEGG" id="dho:Dia5BBH33_10420"/>
<dbReference type="PANTHER" id="PTHR32024:SF1">
    <property type="entry name" value="KTR SYSTEM POTASSIUM UPTAKE PROTEIN B"/>
    <property type="match status" value="1"/>
</dbReference>
<evidence type="ECO:0000313" key="9">
    <source>
        <dbReference type="EMBL" id="BBK25107.1"/>
    </source>
</evidence>
<comment type="subcellular location">
    <subcellularLocation>
        <location evidence="1">Cell membrane</location>
        <topology evidence="1">Multi-pass membrane protein</topology>
    </subcellularLocation>
</comment>
<organism evidence="9 10">
    <name type="scientific">Dialister hominis</name>
    <dbReference type="NCBI Taxonomy" id="2582419"/>
    <lineage>
        <taxon>Bacteria</taxon>
        <taxon>Bacillati</taxon>
        <taxon>Bacillota</taxon>
        <taxon>Negativicutes</taxon>
        <taxon>Veillonellales</taxon>
        <taxon>Veillonellaceae</taxon>
        <taxon>Dialister</taxon>
    </lineage>
</organism>
<protein>
    <submittedName>
        <fullName evidence="9">Ktr system potassium transporter B</fullName>
    </submittedName>
</protein>
<feature type="transmembrane region" description="Helical" evidence="8">
    <location>
        <begin position="78"/>
        <end position="100"/>
    </location>
</feature>
<keyword evidence="4 8" id="KW-0812">Transmembrane</keyword>
<evidence type="ECO:0000256" key="8">
    <source>
        <dbReference type="SAM" id="Phobius"/>
    </source>
</evidence>
<dbReference type="AlphaFoldDB" id="A0A8E4DFM7"/>
<dbReference type="PANTHER" id="PTHR32024">
    <property type="entry name" value="TRK SYSTEM POTASSIUM UPTAKE PROTEIN TRKG-RELATED"/>
    <property type="match status" value="1"/>
</dbReference>
<evidence type="ECO:0000256" key="3">
    <source>
        <dbReference type="ARBA" id="ARBA00022475"/>
    </source>
</evidence>
<dbReference type="InterPro" id="IPR003445">
    <property type="entry name" value="Cat_transpt"/>
</dbReference>
<feature type="transmembrane region" description="Helical" evidence="8">
    <location>
        <begin position="12"/>
        <end position="35"/>
    </location>
</feature>
<feature type="transmembrane region" description="Helical" evidence="8">
    <location>
        <begin position="313"/>
        <end position="331"/>
    </location>
</feature>
<dbReference type="GO" id="GO:0005886">
    <property type="term" value="C:plasma membrane"/>
    <property type="evidence" value="ECO:0007669"/>
    <property type="project" value="UniProtKB-SubCell"/>
</dbReference>
<feature type="transmembrane region" description="Helical" evidence="8">
    <location>
        <begin position="352"/>
        <end position="373"/>
    </location>
</feature>
<evidence type="ECO:0000313" key="10">
    <source>
        <dbReference type="Proteomes" id="UP000320585"/>
    </source>
</evidence>
<evidence type="ECO:0000256" key="2">
    <source>
        <dbReference type="ARBA" id="ARBA00022448"/>
    </source>
</evidence>
<proteinExistence type="predicted"/>
<feature type="transmembrane region" description="Helical" evidence="8">
    <location>
        <begin position="225"/>
        <end position="247"/>
    </location>
</feature>
<evidence type="ECO:0000256" key="7">
    <source>
        <dbReference type="ARBA" id="ARBA00023136"/>
    </source>
</evidence>
<evidence type="ECO:0000256" key="5">
    <source>
        <dbReference type="ARBA" id="ARBA00022989"/>
    </source>
</evidence>
<reference evidence="10" key="1">
    <citation type="submission" date="2019-05" db="EMBL/GenBank/DDBJ databases">
        <title>Complete genome sequencing of Dialister sp. strain 5BBH33.</title>
        <authorList>
            <person name="Sakamoto M."/>
            <person name="Murakami T."/>
            <person name="Mori H."/>
        </authorList>
    </citation>
    <scope>NUCLEOTIDE SEQUENCE [LARGE SCALE GENOMIC DNA]</scope>
    <source>
        <strain evidence="10">5BBH33</strain>
    </source>
</reference>
<accession>A0A8E4DFM7</accession>
<dbReference type="GeneID" id="92716257"/>
<keyword evidence="2" id="KW-0813">Transport</keyword>
<dbReference type="Proteomes" id="UP000320585">
    <property type="component" value="Chromosome"/>
</dbReference>
<keyword evidence="6" id="KW-0406">Ion transport</keyword>
<gene>
    <name evidence="9" type="ORF">Dia5BBH33_10420</name>
</gene>
<keyword evidence="10" id="KW-1185">Reference proteome</keyword>
<feature type="transmembrane region" description="Helical" evidence="8">
    <location>
        <begin position="47"/>
        <end position="66"/>
    </location>
</feature>
<evidence type="ECO:0000256" key="6">
    <source>
        <dbReference type="ARBA" id="ARBA00023065"/>
    </source>
</evidence>
<evidence type="ECO:0000256" key="1">
    <source>
        <dbReference type="ARBA" id="ARBA00004651"/>
    </source>
</evidence>
<dbReference type="RefSeq" id="WP_108849684.1">
    <property type="nucleotide sequence ID" value="NZ_AP019697.1"/>
</dbReference>
<dbReference type="EMBL" id="AP019697">
    <property type="protein sequence ID" value="BBK25107.1"/>
    <property type="molecule type" value="Genomic_DNA"/>
</dbReference>